<accession>A0A9K3H779</accession>
<keyword evidence="2" id="KW-1185">Reference proteome</keyword>
<evidence type="ECO:0000313" key="2">
    <source>
        <dbReference type="Proteomes" id="UP000215914"/>
    </source>
</evidence>
<dbReference type="Proteomes" id="UP000215914">
    <property type="component" value="Unassembled WGS sequence"/>
</dbReference>
<organism evidence="1 2">
    <name type="scientific">Helianthus annuus</name>
    <name type="common">Common sunflower</name>
    <dbReference type="NCBI Taxonomy" id="4232"/>
    <lineage>
        <taxon>Eukaryota</taxon>
        <taxon>Viridiplantae</taxon>
        <taxon>Streptophyta</taxon>
        <taxon>Embryophyta</taxon>
        <taxon>Tracheophyta</taxon>
        <taxon>Spermatophyta</taxon>
        <taxon>Magnoliopsida</taxon>
        <taxon>eudicotyledons</taxon>
        <taxon>Gunneridae</taxon>
        <taxon>Pentapetalae</taxon>
        <taxon>asterids</taxon>
        <taxon>campanulids</taxon>
        <taxon>Asterales</taxon>
        <taxon>Asteraceae</taxon>
        <taxon>Asteroideae</taxon>
        <taxon>Heliantheae alliance</taxon>
        <taxon>Heliantheae</taxon>
        <taxon>Helianthus</taxon>
    </lineage>
</organism>
<gene>
    <name evidence="1" type="ORF">HanXRQr2_Chr14g0656311</name>
</gene>
<dbReference type="AlphaFoldDB" id="A0A9K3H779"/>
<sequence length="67" mass="7934">MPDHVKHDIFSVDRETMNDKVLKVHHDSMVDVLESFDVKPERPTLNLRNRCLMVSHMFLTNQLNIFV</sequence>
<name>A0A9K3H779_HELAN</name>
<proteinExistence type="predicted"/>
<dbReference type="EMBL" id="MNCJ02000329">
    <property type="protein sequence ID" value="KAF5770157.1"/>
    <property type="molecule type" value="Genomic_DNA"/>
</dbReference>
<reference evidence="1" key="1">
    <citation type="journal article" date="2017" name="Nature">
        <title>The sunflower genome provides insights into oil metabolism, flowering and Asterid evolution.</title>
        <authorList>
            <person name="Badouin H."/>
            <person name="Gouzy J."/>
            <person name="Grassa C.J."/>
            <person name="Murat F."/>
            <person name="Staton S.E."/>
            <person name="Cottret L."/>
            <person name="Lelandais-Briere C."/>
            <person name="Owens G.L."/>
            <person name="Carrere S."/>
            <person name="Mayjonade B."/>
            <person name="Legrand L."/>
            <person name="Gill N."/>
            <person name="Kane N.C."/>
            <person name="Bowers J.E."/>
            <person name="Hubner S."/>
            <person name="Bellec A."/>
            <person name="Berard A."/>
            <person name="Berges H."/>
            <person name="Blanchet N."/>
            <person name="Boniface M.C."/>
            <person name="Brunel D."/>
            <person name="Catrice O."/>
            <person name="Chaidir N."/>
            <person name="Claudel C."/>
            <person name="Donnadieu C."/>
            <person name="Faraut T."/>
            <person name="Fievet G."/>
            <person name="Helmstetter N."/>
            <person name="King M."/>
            <person name="Knapp S.J."/>
            <person name="Lai Z."/>
            <person name="Le Paslier M.C."/>
            <person name="Lippi Y."/>
            <person name="Lorenzon L."/>
            <person name="Mandel J.R."/>
            <person name="Marage G."/>
            <person name="Marchand G."/>
            <person name="Marquand E."/>
            <person name="Bret-Mestries E."/>
            <person name="Morien E."/>
            <person name="Nambeesan S."/>
            <person name="Nguyen T."/>
            <person name="Pegot-Espagnet P."/>
            <person name="Pouilly N."/>
            <person name="Raftis F."/>
            <person name="Sallet E."/>
            <person name="Schiex T."/>
            <person name="Thomas J."/>
            <person name="Vandecasteele C."/>
            <person name="Vares D."/>
            <person name="Vear F."/>
            <person name="Vautrin S."/>
            <person name="Crespi M."/>
            <person name="Mangin B."/>
            <person name="Burke J.M."/>
            <person name="Salse J."/>
            <person name="Munos S."/>
            <person name="Vincourt P."/>
            <person name="Rieseberg L.H."/>
            <person name="Langlade N.B."/>
        </authorList>
    </citation>
    <scope>NUCLEOTIDE SEQUENCE</scope>
    <source>
        <tissue evidence="1">Leaves</tissue>
    </source>
</reference>
<reference evidence="1" key="2">
    <citation type="submission" date="2020-06" db="EMBL/GenBank/DDBJ databases">
        <title>Helianthus annuus Genome sequencing and assembly Release 2.</title>
        <authorList>
            <person name="Gouzy J."/>
            <person name="Langlade N."/>
            <person name="Munos S."/>
        </authorList>
    </citation>
    <scope>NUCLEOTIDE SEQUENCE</scope>
    <source>
        <tissue evidence="1">Leaves</tissue>
    </source>
</reference>
<evidence type="ECO:0000313" key="1">
    <source>
        <dbReference type="EMBL" id="KAF5770157.1"/>
    </source>
</evidence>
<protein>
    <submittedName>
        <fullName evidence="1">Uncharacterized protein</fullName>
    </submittedName>
</protein>
<comment type="caution">
    <text evidence="1">The sequence shown here is derived from an EMBL/GenBank/DDBJ whole genome shotgun (WGS) entry which is preliminary data.</text>
</comment>
<dbReference type="Gramene" id="mRNA:HanXRQr2_Chr14g0656311">
    <property type="protein sequence ID" value="mRNA:HanXRQr2_Chr14g0656311"/>
    <property type="gene ID" value="HanXRQr2_Chr14g0656311"/>
</dbReference>